<gene>
    <name evidence="1" type="ORF">COU30_03795</name>
</gene>
<organism evidence="1 2">
    <name type="scientific">Candidatus Magasanikbacteria bacterium CG10_big_fil_rev_8_21_14_0_10_38_6</name>
    <dbReference type="NCBI Taxonomy" id="1974647"/>
    <lineage>
        <taxon>Bacteria</taxon>
        <taxon>Candidatus Magasanikiibacteriota</taxon>
    </lineage>
</organism>
<protein>
    <recommendedName>
        <fullName evidence="3">Acylneuraminate cytidylyltransferase</fullName>
    </recommendedName>
</protein>
<evidence type="ECO:0000313" key="2">
    <source>
        <dbReference type="Proteomes" id="UP000228528"/>
    </source>
</evidence>
<dbReference type="InterPro" id="IPR029044">
    <property type="entry name" value="Nucleotide-diphossugar_trans"/>
</dbReference>
<dbReference type="PANTHER" id="PTHR42866:SF1">
    <property type="entry name" value="SPORE COAT POLYSACCHARIDE BIOSYNTHESIS PROTEIN SPSF"/>
    <property type="match status" value="1"/>
</dbReference>
<dbReference type="GO" id="GO:0005829">
    <property type="term" value="C:cytosol"/>
    <property type="evidence" value="ECO:0007669"/>
    <property type="project" value="TreeGrafter"/>
</dbReference>
<dbReference type="Gene3D" id="3.90.550.10">
    <property type="entry name" value="Spore Coat Polysaccharide Biosynthesis Protein SpsA, Chain A"/>
    <property type="match status" value="1"/>
</dbReference>
<accession>A0A2M6P0E0</accession>
<name>A0A2M6P0E0_9BACT</name>
<reference evidence="2" key="1">
    <citation type="submission" date="2017-09" db="EMBL/GenBank/DDBJ databases">
        <title>Depth-based differentiation of microbial function through sediment-hosted aquifers and enrichment of novel symbionts in the deep terrestrial subsurface.</title>
        <authorList>
            <person name="Probst A.J."/>
            <person name="Ladd B."/>
            <person name="Jarett J.K."/>
            <person name="Geller-Mcgrath D.E."/>
            <person name="Sieber C.M.K."/>
            <person name="Emerson J.B."/>
            <person name="Anantharaman K."/>
            <person name="Thomas B.C."/>
            <person name="Malmstrom R."/>
            <person name="Stieglmeier M."/>
            <person name="Klingl A."/>
            <person name="Woyke T."/>
            <person name="Ryan C.M."/>
            <person name="Banfield J.F."/>
        </authorList>
    </citation>
    <scope>NUCLEOTIDE SEQUENCE [LARGE SCALE GENOMIC DNA]</scope>
</reference>
<dbReference type="EMBL" id="PFBW01000167">
    <property type="protein sequence ID" value="PIR77193.1"/>
    <property type="molecule type" value="Genomic_DNA"/>
</dbReference>
<sequence>MSNIAIFYTARVGSTRLPNKMILDLQGKTVFEHGLLRILVNNKNIPVILCTTFLSEDDVLVKMANTMKGVQSYRGAVTDVLERYLGAARQFGIDFFVVVDGDDLFIEPLYIQKIFDCFFETNADYISIEGLPYGTYGSGVKVDALEHVCRIKDDVNTEGWGRYFFKTNLFHLQQIHALEEHRFPEYRLTLDYPEDLELVRVLYTHLYKEENCFFLDQLFTFLKKYPKISKLNWNRKKEYEQRFNKKYSNVQFKK</sequence>
<comment type="caution">
    <text evidence="1">The sequence shown here is derived from an EMBL/GenBank/DDBJ whole genome shotgun (WGS) entry which is preliminary data.</text>
</comment>
<evidence type="ECO:0000313" key="1">
    <source>
        <dbReference type="EMBL" id="PIR77193.1"/>
    </source>
</evidence>
<dbReference type="SUPFAM" id="SSF53448">
    <property type="entry name" value="Nucleotide-diphospho-sugar transferases"/>
    <property type="match status" value="1"/>
</dbReference>
<dbReference type="Pfam" id="PF02348">
    <property type="entry name" value="CTP_transf_3"/>
    <property type="match status" value="1"/>
</dbReference>
<dbReference type="Proteomes" id="UP000228528">
    <property type="component" value="Unassembled WGS sequence"/>
</dbReference>
<proteinExistence type="predicted"/>
<dbReference type="PANTHER" id="PTHR42866">
    <property type="entry name" value="3-DEOXY-MANNO-OCTULOSONATE CYTIDYLYLTRANSFERASE"/>
    <property type="match status" value="1"/>
</dbReference>
<dbReference type="InterPro" id="IPR003329">
    <property type="entry name" value="Cytidylyl_trans"/>
</dbReference>
<evidence type="ECO:0008006" key="3">
    <source>
        <dbReference type="Google" id="ProtNLM"/>
    </source>
</evidence>
<dbReference type="AlphaFoldDB" id="A0A2M6P0E0"/>